<protein>
    <submittedName>
        <fullName evidence="1">Uncharacterized protein</fullName>
    </submittedName>
</protein>
<proteinExistence type="predicted"/>
<organism evidence="1">
    <name type="scientific">uncultured Solirubrobacteraceae bacterium</name>
    <dbReference type="NCBI Taxonomy" id="1162706"/>
    <lineage>
        <taxon>Bacteria</taxon>
        <taxon>Bacillati</taxon>
        <taxon>Actinomycetota</taxon>
        <taxon>Thermoleophilia</taxon>
        <taxon>Solirubrobacterales</taxon>
        <taxon>Solirubrobacteraceae</taxon>
        <taxon>environmental samples</taxon>
    </lineage>
</organism>
<evidence type="ECO:0000313" key="1">
    <source>
        <dbReference type="EMBL" id="CAA9502041.1"/>
    </source>
</evidence>
<gene>
    <name evidence="1" type="ORF">AVDCRST_MAG53-2057</name>
</gene>
<sequence>GPKTRAQKHPLRPHHGGRVLLHVRHDVRRRTDLRLTM</sequence>
<name>A0A6J4SKI7_9ACTN</name>
<dbReference type="AlphaFoldDB" id="A0A6J4SKI7"/>
<feature type="non-terminal residue" evidence="1">
    <location>
        <position position="37"/>
    </location>
</feature>
<accession>A0A6J4SKI7</accession>
<dbReference type="EMBL" id="CADCVR010000065">
    <property type="protein sequence ID" value="CAA9502041.1"/>
    <property type="molecule type" value="Genomic_DNA"/>
</dbReference>
<feature type="non-terminal residue" evidence="1">
    <location>
        <position position="1"/>
    </location>
</feature>
<reference evidence="1" key="1">
    <citation type="submission" date="2020-02" db="EMBL/GenBank/DDBJ databases">
        <authorList>
            <person name="Meier V. D."/>
        </authorList>
    </citation>
    <scope>NUCLEOTIDE SEQUENCE</scope>
    <source>
        <strain evidence="1">AVDCRST_MAG53</strain>
    </source>
</reference>